<dbReference type="PANTHER" id="PTHR11078:SF3">
    <property type="entry name" value="ANTITERMINATION NUSB DOMAIN-CONTAINING PROTEIN"/>
    <property type="match status" value="1"/>
</dbReference>
<feature type="region of interest" description="Disordered" evidence="1">
    <location>
        <begin position="61"/>
        <end position="85"/>
    </location>
</feature>
<dbReference type="Proteomes" id="UP000541444">
    <property type="component" value="Unassembled WGS sequence"/>
</dbReference>
<proteinExistence type="predicted"/>
<protein>
    <submittedName>
        <fullName evidence="2">Uncharacterized protein</fullName>
    </submittedName>
</protein>
<dbReference type="PANTHER" id="PTHR11078">
    <property type="entry name" value="N UTILIZATION SUBSTANCE PROTEIN B-RELATED"/>
    <property type="match status" value="1"/>
</dbReference>
<dbReference type="GO" id="GO:0006353">
    <property type="term" value="P:DNA-templated transcription termination"/>
    <property type="evidence" value="ECO:0007669"/>
    <property type="project" value="InterPro"/>
</dbReference>
<evidence type="ECO:0000313" key="2">
    <source>
        <dbReference type="EMBL" id="KAF6134246.1"/>
    </source>
</evidence>
<accession>A0A7J7KV66</accession>
<evidence type="ECO:0000256" key="1">
    <source>
        <dbReference type="SAM" id="MobiDB-lite"/>
    </source>
</evidence>
<dbReference type="OrthoDB" id="1897242at2759"/>
<gene>
    <name evidence="2" type="ORF">GIB67_010045</name>
</gene>
<dbReference type="InterPro" id="IPR011605">
    <property type="entry name" value="NusB_fam"/>
</dbReference>
<sequence length="176" mass="19565">MEGSSVLSFSTPKSHLRFNTYNSSSPSFQQPQSLKFHPKHLKLPKNNSLPQNSLISAVSTVPNESLEKPSVPMSSPKEMMPKVDKSGRFCSPRAARELALSIVYASCLEGSDPIRLFDKRVNVKRGAGYEFNKSLLTEYNHMSFGGPPISTKTEEEAEDLLREIEKQSSIGNTILF</sequence>
<reference evidence="2 3" key="1">
    <citation type="journal article" date="2020" name="IScience">
        <title>Genome Sequencing of the Endangered Kingdonia uniflora (Circaeasteraceae, Ranunculales) Reveals Potential Mechanisms of Evolutionary Specialization.</title>
        <authorList>
            <person name="Sun Y."/>
            <person name="Deng T."/>
            <person name="Zhang A."/>
            <person name="Moore M.J."/>
            <person name="Landis J.B."/>
            <person name="Lin N."/>
            <person name="Zhang H."/>
            <person name="Zhang X."/>
            <person name="Huang J."/>
            <person name="Zhang X."/>
            <person name="Sun H."/>
            <person name="Wang H."/>
        </authorList>
    </citation>
    <scope>NUCLEOTIDE SEQUENCE [LARGE SCALE GENOMIC DNA]</scope>
    <source>
        <strain evidence="2">TB1705</strain>
        <tissue evidence="2">Leaf</tissue>
    </source>
</reference>
<dbReference type="AlphaFoldDB" id="A0A7J7KV66"/>
<keyword evidence="3" id="KW-1185">Reference proteome</keyword>
<dbReference type="EMBL" id="JACGCM010002885">
    <property type="protein sequence ID" value="KAF6134246.1"/>
    <property type="molecule type" value="Genomic_DNA"/>
</dbReference>
<name>A0A7J7KV66_9MAGN</name>
<organism evidence="2 3">
    <name type="scientific">Kingdonia uniflora</name>
    <dbReference type="NCBI Taxonomy" id="39325"/>
    <lineage>
        <taxon>Eukaryota</taxon>
        <taxon>Viridiplantae</taxon>
        <taxon>Streptophyta</taxon>
        <taxon>Embryophyta</taxon>
        <taxon>Tracheophyta</taxon>
        <taxon>Spermatophyta</taxon>
        <taxon>Magnoliopsida</taxon>
        <taxon>Ranunculales</taxon>
        <taxon>Circaeasteraceae</taxon>
        <taxon>Kingdonia</taxon>
    </lineage>
</organism>
<comment type="caution">
    <text evidence="2">The sequence shown here is derived from an EMBL/GenBank/DDBJ whole genome shotgun (WGS) entry which is preliminary data.</text>
</comment>
<dbReference type="GO" id="GO:0009507">
    <property type="term" value="C:chloroplast"/>
    <property type="evidence" value="ECO:0007669"/>
    <property type="project" value="TreeGrafter"/>
</dbReference>
<evidence type="ECO:0000313" key="3">
    <source>
        <dbReference type="Proteomes" id="UP000541444"/>
    </source>
</evidence>